<dbReference type="Proteomes" id="UP000267096">
    <property type="component" value="Unassembled WGS sequence"/>
</dbReference>
<keyword evidence="4" id="KW-1185">Reference proteome</keyword>
<evidence type="ECO:0000256" key="1">
    <source>
        <dbReference type="SAM" id="MobiDB-lite"/>
    </source>
</evidence>
<feature type="compositionally biased region" description="Polar residues" evidence="1">
    <location>
        <begin position="188"/>
        <end position="197"/>
    </location>
</feature>
<feature type="region of interest" description="Disordered" evidence="1">
    <location>
        <begin position="306"/>
        <end position="376"/>
    </location>
</feature>
<dbReference type="EMBL" id="UYRR01001509">
    <property type="protein sequence ID" value="VDK18752.1"/>
    <property type="molecule type" value="Genomic_DNA"/>
</dbReference>
<feature type="compositionally biased region" description="Low complexity" evidence="1">
    <location>
        <begin position="198"/>
        <end position="208"/>
    </location>
</feature>
<protein>
    <submittedName>
        <fullName evidence="5">ZP domain-containing protein</fullName>
    </submittedName>
</protein>
<reference evidence="5" key="1">
    <citation type="submission" date="2017-02" db="UniProtKB">
        <authorList>
            <consortium name="WormBaseParasite"/>
        </authorList>
    </citation>
    <scope>IDENTIFICATION</scope>
</reference>
<accession>A0A0M3J1Z5</accession>
<sequence length="376" mass="40479">MHTASTNISSPATSPSPTPTLTHASTAASTTPPAAASTTLPAAASTTPPTEASGVSETVVNSTKELKYGTPVEISVNVHPGSSYSFNITNEEDHKPTGEIQVKVTMCNASKEAAKPVEPSGNGLYEIPATKLHDLIIYFNCSHKSRVKRSTGNREYKMNLFITGTSKTDSTKNISVVGISRDMDVRGTTPTHTTATQSGSTSSFTTHATTAHTTPATSLSTGWIIGIVFIALFGVTLIVAISVFAYFYLKKRRGSINDDREGLFKRQQFVDEVPPRILPLPKTFGHYQTPQTSSMIPAINNYSSSRPSYYPQTSSTNPPTNNQFGSQLSNYPQPSSNYPKLIRPNIQSLQPNIASSINPATPNNNLYGPRGLSRNY</sequence>
<feature type="compositionally biased region" description="Polar residues" evidence="1">
    <location>
        <begin position="345"/>
        <end position="366"/>
    </location>
</feature>
<feature type="transmembrane region" description="Helical" evidence="2">
    <location>
        <begin position="223"/>
        <end position="249"/>
    </location>
</feature>
<feature type="compositionally biased region" description="Low complexity" evidence="1">
    <location>
        <begin position="306"/>
        <end position="316"/>
    </location>
</feature>
<organism evidence="5">
    <name type="scientific">Anisakis simplex</name>
    <name type="common">Herring worm</name>
    <dbReference type="NCBI Taxonomy" id="6269"/>
    <lineage>
        <taxon>Eukaryota</taxon>
        <taxon>Metazoa</taxon>
        <taxon>Ecdysozoa</taxon>
        <taxon>Nematoda</taxon>
        <taxon>Chromadorea</taxon>
        <taxon>Rhabditida</taxon>
        <taxon>Spirurina</taxon>
        <taxon>Ascaridomorpha</taxon>
        <taxon>Ascaridoidea</taxon>
        <taxon>Anisakidae</taxon>
        <taxon>Anisakis</taxon>
        <taxon>Anisakis simplex complex</taxon>
    </lineage>
</organism>
<evidence type="ECO:0000313" key="3">
    <source>
        <dbReference type="EMBL" id="VDK18752.1"/>
    </source>
</evidence>
<name>A0A0M3J1Z5_ANISI</name>
<dbReference type="WBParaSite" id="ASIM_0000154901-mRNA-1">
    <property type="protein sequence ID" value="ASIM_0000154901-mRNA-1"/>
    <property type="gene ID" value="ASIM_0000154901"/>
</dbReference>
<keyword evidence="2" id="KW-1133">Transmembrane helix</keyword>
<dbReference type="AlphaFoldDB" id="A0A0M3J1Z5"/>
<reference evidence="3 4" key="2">
    <citation type="submission" date="2018-11" db="EMBL/GenBank/DDBJ databases">
        <authorList>
            <consortium name="Pathogen Informatics"/>
        </authorList>
    </citation>
    <scope>NUCLEOTIDE SEQUENCE [LARGE SCALE GENOMIC DNA]</scope>
</reference>
<evidence type="ECO:0000256" key="2">
    <source>
        <dbReference type="SAM" id="Phobius"/>
    </source>
</evidence>
<keyword evidence="2" id="KW-0812">Transmembrane</keyword>
<feature type="compositionally biased region" description="Polar residues" evidence="1">
    <location>
        <begin position="317"/>
        <end position="338"/>
    </location>
</feature>
<feature type="region of interest" description="Disordered" evidence="1">
    <location>
        <begin position="185"/>
        <end position="208"/>
    </location>
</feature>
<feature type="compositionally biased region" description="Low complexity" evidence="1">
    <location>
        <begin position="1"/>
        <end position="53"/>
    </location>
</feature>
<proteinExistence type="predicted"/>
<feature type="region of interest" description="Disordered" evidence="1">
    <location>
        <begin position="1"/>
        <end position="60"/>
    </location>
</feature>
<keyword evidence="2" id="KW-0472">Membrane</keyword>
<evidence type="ECO:0000313" key="4">
    <source>
        <dbReference type="Proteomes" id="UP000267096"/>
    </source>
</evidence>
<evidence type="ECO:0000313" key="5">
    <source>
        <dbReference type="WBParaSite" id="ASIM_0000154901-mRNA-1"/>
    </source>
</evidence>
<gene>
    <name evidence="3" type="ORF">ASIM_LOCUS1428</name>
</gene>